<protein>
    <recommendedName>
        <fullName evidence="1">DUF4347 domain-containing protein</fullName>
    </recommendedName>
</protein>
<gene>
    <name evidence="2" type="ordered locus">Cag_1047</name>
</gene>
<accession>Q3ARR6</accession>
<dbReference type="Pfam" id="PF14252">
    <property type="entry name" value="DUF4347"/>
    <property type="match status" value="1"/>
</dbReference>
<feature type="domain" description="DUF4347" evidence="1">
    <location>
        <begin position="68"/>
        <end position="215"/>
    </location>
</feature>
<organism evidence="2">
    <name type="scientific">Chlorobium chlorochromatii (strain CaD3)</name>
    <dbReference type="NCBI Taxonomy" id="340177"/>
    <lineage>
        <taxon>Bacteria</taxon>
        <taxon>Pseudomonadati</taxon>
        <taxon>Chlorobiota</taxon>
        <taxon>Chlorobiia</taxon>
        <taxon>Chlorobiales</taxon>
        <taxon>Chlorobiaceae</taxon>
        <taxon>Chlorobium/Pelodictyon group</taxon>
        <taxon>Chlorobium</taxon>
    </lineage>
</organism>
<dbReference type="EMBL" id="CP000108">
    <property type="protein sequence ID" value="ABB28309.1"/>
    <property type="molecule type" value="Genomic_DNA"/>
</dbReference>
<dbReference type="eggNOG" id="COG2931">
    <property type="taxonomic scope" value="Bacteria"/>
</dbReference>
<dbReference type="HOGENOM" id="CLU_554014_0_0_10"/>
<name>Q3ARR6_CHLCH</name>
<dbReference type="AlphaFoldDB" id="Q3ARR6"/>
<proteinExistence type="predicted"/>
<dbReference type="KEGG" id="cch:Cag_1047"/>
<dbReference type="OrthoDB" id="596127at2"/>
<evidence type="ECO:0000259" key="1">
    <source>
        <dbReference type="Pfam" id="PF14252"/>
    </source>
</evidence>
<evidence type="ECO:0000313" key="2">
    <source>
        <dbReference type="EMBL" id="ABB28309.1"/>
    </source>
</evidence>
<dbReference type="STRING" id="340177.Cag_1047"/>
<dbReference type="InterPro" id="IPR025592">
    <property type="entry name" value="DUF4347"/>
</dbReference>
<reference evidence="2" key="1">
    <citation type="submission" date="2005-08" db="EMBL/GenBank/DDBJ databases">
        <title>Complete sequence of Chlorobium chlorochromatii CaD3.</title>
        <authorList>
            <person name="Copeland A."/>
            <person name="Lucas S."/>
            <person name="Lapidus A."/>
            <person name="Barry K."/>
            <person name="Detter J.C."/>
            <person name="Glavina T."/>
            <person name="Hammon N."/>
            <person name="Israni S."/>
            <person name="Pitluck S."/>
            <person name="Bryant D."/>
            <person name="Schmutz J."/>
            <person name="Larimer F."/>
            <person name="Land M."/>
            <person name="Kyrpides N."/>
            <person name="Ivanova N."/>
            <person name="Richardson P."/>
        </authorList>
    </citation>
    <scope>NUCLEOTIDE SEQUENCE [LARGE SCALE GENOMIC DNA]</scope>
    <source>
        <strain evidence="2">CaD3</strain>
    </source>
</reference>
<sequence>MNCPYYNRPPTSSLPFPTAVETTHALSLQSIKKFPTLTLYNLHAFFHVNLLTIMATNSSSPLVRRELFIFDASVSNLSTLSSALSANSSYFVLDSTRDGLVQIADLLAGQTDIDSLHIFSHGSAGSLQLGNSSLSLVNLNNYELPLSVIGSSLSSSGDILLYGCNVGAGDEGLAFVDKLAKMTGADVAASDDLTGATALGGDCELEVESGVIDEASFYYAPEYAGLLGAVGPEFHVDTSDIQVWSYEPSVAALANGGFVVTWISETLETLSSDTHTDIHGQLYNSEGAMVGSEFQVNTYTQYGQYTPSITALADGGFVVTWISETLETLSSDTHTDIHGQLYNSEGAMVGSEFQVNTYTQYGQYTPSITALADGGFVIIWRCVNNDDYNCNYIHGQRYNADGIMVGSEFQVNTYTQIGAYEPSVAALADGGFVVTWESGIVTTWKSGYQDTSNSDIYGQIFNVDGAMVGSEFRINTYTKGFQGCPSVTSLTN</sequence>